<feature type="binding site" evidence="6">
    <location>
        <position position="170"/>
    </location>
    <ligand>
        <name>Mg(2+)</name>
        <dbReference type="ChEBI" id="CHEBI:18420"/>
    </ligand>
</feature>
<keyword evidence="2 6" id="KW-0479">Metal-binding</keyword>
<evidence type="ECO:0000256" key="6">
    <source>
        <dbReference type="PIRSR" id="PIRSR634603-3"/>
    </source>
</evidence>
<dbReference type="Proteomes" id="UP000326553">
    <property type="component" value="Chromosome"/>
</dbReference>
<comment type="similarity">
    <text evidence="1 7">Belongs to the mandelate racemase/muconate lactonizing enzyme family.</text>
</comment>
<evidence type="ECO:0000256" key="5">
    <source>
        <dbReference type="PIRSR" id="PIRSR634603-1"/>
    </source>
</evidence>
<keyword evidence="10" id="KW-1185">Reference proteome</keyword>
<evidence type="ECO:0000256" key="3">
    <source>
        <dbReference type="ARBA" id="ARBA00022842"/>
    </source>
</evidence>
<dbReference type="InterPro" id="IPR034593">
    <property type="entry name" value="DgoD-like"/>
</dbReference>
<organism evidence="9 10">
    <name type="scientific">Streptomyces alboniger</name>
    <dbReference type="NCBI Taxonomy" id="132473"/>
    <lineage>
        <taxon>Bacteria</taxon>
        <taxon>Bacillati</taxon>
        <taxon>Actinomycetota</taxon>
        <taxon>Actinomycetes</taxon>
        <taxon>Kitasatosporales</taxon>
        <taxon>Streptomycetaceae</taxon>
        <taxon>Streptomyces</taxon>
        <taxon>Streptomyces aurantiacus group</taxon>
    </lineage>
</organism>
<dbReference type="KEGG" id="salw:CP975_10985"/>
<dbReference type="GO" id="GO:0009063">
    <property type="term" value="P:amino acid catabolic process"/>
    <property type="evidence" value="ECO:0007669"/>
    <property type="project" value="InterPro"/>
</dbReference>
<accession>A0A5J6HFE1</accession>
<evidence type="ECO:0000259" key="8">
    <source>
        <dbReference type="SMART" id="SM00922"/>
    </source>
</evidence>
<feature type="binding site" evidence="6">
    <location>
        <position position="196"/>
    </location>
    <ligand>
        <name>Mg(2+)</name>
        <dbReference type="ChEBI" id="CHEBI:18420"/>
    </ligand>
</feature>
<dbReference type="AlphaFoldDB" id="A0A5J6HFE1"/>
<dbReference type="InterPro" id="IPR013341">
    <property type="entry name" value="Mandelate_racemase_N_dom"/>
</dbReference>
<name>A0A5J6HFE1_STRAD</name>
<dbReference type="SFLD" id="SFLDG00180">
    <property type="entry name" value="muconate_cycloisomerase"/>
    <property type="match status" value="1"/>
</dbReference>
<evidence type="ECO:0000313" key="9">
    <source>
        <dbReference type="EMBL" id="QEV17962.1"/>
    </source>
</evidence>
<keyword evidence="4 7" id="KW-0413">Isomerase</keyword>
<dbReference type="Gene3D" id="3.30.390.10">
    <property type="entry name" value="Enolase-like, N-terminal domain"/>
    <property type="match status" value="1"/>
</dbReference>
<dbReference type="EMBL" id="CP023695">
    <property type="protein sequence ID" value="QEV17962.1"/>
    <property type="molecule type" value="Genomic_DNA"/>
</dbReference>
<dbReference type="SMART" id="SM00922">
    <property type="entry name" value="MR_MLE"/>
    <property type="match status" value="1"/>
</dbReference>
<dbReference type="InterPro" id="IPR013342">
    <property type="entry name" value="Mandelate_racemase_C"/>
</dbReference>
<gene>
    <name evidence="9" type="ORF">CP975_10985</name>
</gene>
<dbReference type="PANTHER" id="PTHR48080">
    <property type="entry name" value="D-GALACTONATE DEHYDRATASE-RELATED"/>
    <property type="match status" value="1"/>
</dbReference>
<evidence type="ECO:0000256" key="2">
    <source>
        <dbReference type="ARBA" id="ARBA00022723"/>
    </source>
</evidence>
<feature type="active site" description="Proton acceptor; specific for (R)-substrate epimerization" evidence="5">
    <location>
        <position position="146"/>
    </location>
</feature>
<dbReference type="SFLD" id="SFLDS00001">
    <property type="entry name" value="Enolase"/>
    <property type="match status" value="1"/>
</dbReference>
<evidence type="ECO:0000256" key="1">
    <source>
        <dbReference type="ARBA" id="ARBA00008031"/>
    </source>
</evidence>
<dbReference type="PROSITE" id="PS00909">
    <property type="entry name" value="MR_MLE_2"/>
    <property type="match status" value="1"/>
</dbReference>
<dbReference type="Pfam" id="PF02746">
    <property type="entry name" value="MR_MLE_N"/>
    <property type="match status" value="1"/>
</dbReference>
<comment type="cofactor">
    <cofactor evidence="6 7">
        <name>Mg(2+)</name>
        <dbReference type="ChEBI" id="CHEBI:18420"/>
    </cofactor>
    <text evidence="6 7">Binds 1 Mg(2+) ion per subunit.</text>
</comment>
<dbReference type="GO" id="GO:0046872">
    <property type="term" value="F:metal ion binding"/>
    <property type="evidence" value="ECO:0007669"/>
    <property type="project" value="UniProtKB-KW"/>
</dbReference>
<keyword evidence="3 6" id="KW-0460">Magnesium</keyword>
<dbReference type="InterPro" id="IPR034603">
    <property type="entry name" value="Dipeptide_epimerase"/>
</dbReference>
<dbReference type="InterPro" id="IPR036849">
    <property type="entry name" value="Enolase-like_C_sf"/>
</dbReference>
<feature type="domain" description="Mandelate racemase/muconate lactonizing enzyme C-terminal" evidence="8">
    <location>
        <begin position="127"/>
        <end position="217"/>
    </location>
</feature>
<evidence type="ECO:0000313" key="10">
    <source>
        <dbReference type="Proteomes" id="UP000326553"/>
    </source>
</evidence>
<dbReference type="SUPFAM" id="SSF51604">
    <property type="entry name" value="Enolase C-terminal domain-like"/>
    <property type="match status" value="1"/>
</dbReference>
<dbReference type="PROSITE" id="PS00908">
    <property type="entry name" value="MR_MLE_1"/>
    <property type="match status" value="1"/>
</dbReference>
<dbReference type="PANTHER" id="PTHR48080:SF3">
    <property type="entry name" value="ENOLASE SUPERFAMILY MEMBER DDB_G0284701"/>
    <property type="match status" value="1"/>
</dbReference>
<protein>
    <recommendedName>
        <fullName evidence="7">Dipeptide epimerase</fullName>
        <ecNumber evidence="7">5.1.1.-</ecNumber>
    </recommendedName>
</protein>
<reference evidence="9 10" key="1">
    <citation type="submission" date="2017-09" db="EMBL/GenBank/DDBJ databases">
        <authorList>
            <person name="Lee N."/>
            <person name="Cho B.-K."/>
        </authorList>
    </citation>
    <scope>NUCLEOTIDE SEQUENCE [LARGE SCALE GENOMIC DNA]</scope>
    <source>
        <strain evidence="9 10">ATCC 12461</strain>
    </source>
</reference>
<dbReference type="EC" id="5.1.1.-" evidence="7"/>
<dbReference type="InterPro" id="IPR029065">
    <property type="entry name" value="Enolase_C-like"/>
</dbReference>
<dbReference type="GO" id="GO:0016855">
    <property type="term" value="F:racemase and epimerase activity, acting on amino acids and derivatives"/>
    <property type="evidence" value="ECO:0007669"/>
    <property type="project" value="UniProtKB-UniRule"/>
</dbReference>
<dbReference type="OrthoDB" id="5241672at2"/>
<evidence type="ECO:0000256" key="4">
    <source>
        <dbReference type="ARBA" id="ARBA00023235"/>
    </source>
</evidence>
<sequence>MRLHHRVVSVHLARPFVSNAGVTTQVRQSVVEVGWRGLTGHGTARGADPDAVDACAEVLRAAATPYELRRVMGLLTAEGIEPAARSAVDMALHDLLGKACGQPLHHLLGLAGLPVPPTAVSIGACTDGELAAAGRSLAHWPVLKLKYTPDDDGSRVRVLRSVYDGRIRVDGNGSWEPEQAVRVAHELGRYGVEMLEQPVPPGEVDALRYVSDRAPLPVYADEDCHGPDDVQRLRGQVAGINIKLVKCGGLLAARETIDLARRAGLAVMLGCKLESSLGVTAMAQLAGLADHLDLDGHVGLVDDPFTGADVTAGVVTLPPGPGLGVTANQMNDGEE</sequence>
<evidence type="ECO:0000256" key="7">
    <source>
        <dbReference type="RuleBase" id="RU366006"/>
    </source>
</evidence>
<dbReference type="InterPro" id="IPR018110">
    <property type="entry name" value="Mandel_Rmase/mucon_lact_enz_CS"/>
</dbReference>
<dbReference type="Gene3D" id="3.20.20.120">
    <property type="entry name" value="Enolase-like C-terminal domain"/>
    <property type="match status" value="1"/>
</dbReference>
<dbReference type="SUPFAM" id="SSF54826">
    <property type="entry name" value="Enolase N-terminal domain-like"/>
    <property type="match status" value="1"/>
</dbReference>
<dbReference type="InterPro" id="IPR029017">
    <property type="entry name" value="Enolase-like_N"/>
</dbReference>
<dbReference type="CDD" id="cd03319">
    <property type="entry name" value="L-Ala-DL-Glu_epimerase"/>
    <property type="match status" value="1"/>
</dbReference>
<dbReference type="Pfam" id="PF13378">
    <property type="entry name" value="MR_MLE_C"/>
    <property type="match status" value="1"/>
</dbReference>
<dbReference type="RefSeq" id="WP_055527600.1">
    <property type="nucleotide sequence ID" value="NZ_CP023695.1"/>
</dbReference>
<feature type="active site" description="Proton acceptor; specific for (S)-substrate epimerization" evidence="5">
    <location>
        <position position="243"/>
    </location>
</feature>
<proteinExistence type="inferred from homology"/>
<feature type="binding site" evidence="6">
    <location>
        <position position="221"/>
    </location>
    <ligand>
        <name>Mg(2+)</name>
        <dbReference type="ChEBI" id="CHEBI:18420"/>
    </ligand>
</feature>